<proteinExistence type="predicted"/>
<organism evidence="1 2">
    <name type="scientific">Protopolystoma xenopodis</name>
    <dbReference type="NCBI Taxonomy" id="117903"/>
    <lineage>
        <taxon>Eukaryota</taxon>
        <taxon>Metazoa</taxon>
        <taxon>Spiralia</taxon>
        <taxon>Lophotrochozoa</taxon>
        <taxon>Platyhelminthes</taxon>
        <taxon>Monogenea</taxon>
        <taxon>Polyopisthocotylea</taxon>
        <taxon>Polystomatidea</taxon>
        <taxon>Polystomatidae</taxon>
        <taxon>Protopolystoma</taxon>
    </lineage>
</organism>
<evidence type="ECO:0000313" key="2">
    <source>
        <dbReference type="Proteomes" id="UP000784294"/>
    </source>
</evidence>
<evidence type="ECO:0000313" key="1">
    <source>
        <dbReference type="EMBL" id="VEL37726.1"/>
    </source>
</evidence>
<dbReference type="AlphaFoldDB" id="A0A3S5B9J1"/>
<dbReference type="Proteomes" id="UP000784294">
    <property type="component" value="Unassembled WGS sequence"/>
</dbReference>
<reference evidence="1" key="1">
    <citation type="submission" date="2018-11" db="EMBL/GenBank/DDBJ databases">
        <authorList>
            <consortium name="Pathogen Informatics"/>
        </authorList>
    </citation>
    <scope>NUCLEOTIDE SEQUENCE</scope>
</reference>
<sequence>MFGVSTSEVKAGSESIVAPNTNRGYEGILAACLAEYRRSVSTWQLSMPSNVPSSSTPSSADNIATMTPFSSSDYPLKHTCPEPPLAIEMTSQVSTSTVLPDHSKPSSIKFLDQMPSNGCDLESSAYELIGRSIGTKNNHRLETADYAEDVETDSLSTHCQGGIKRKTSFIQPVRNCLEHIATTLSTPDNLAKINAWRMDSESCRVIHASPDSDLDLDLVSESSQLADAQRPLSSRSPSRLAESKPPVLSASSLSSLSVHSLAQLNQDQYRLLRARELLQDDTRLWVALNAALSSPLIQPRFMSRRRIVDHLIVGSLHHLVSRCYLPFTHRNSQAQSLV</sequence>
<comment type="caution">
    <text evidence="1">The sequence shown here is derived from an EMBL/GenBank/DDBJ whole genome shotgun (WGS) entry which is preliminary data.</text>
</comment>
<name>A0A3S5B9J1_9PLAT</name>
<accession>A0A3S5B9J1</accession>
<dbReference type="EMBL" id="CAAALY010255807">
    <property type="protein sequence ID" value="VEL37726.1"/>
    <property type="molecule type" value="Genomic_DNA"/>
</dbReference>
<protein>
    <submittedName>
        <fullName evidence="1">Uncharacterized protein</fullName>
    </submittedName>
</protein>
<keyword evidence="2" id="KW-1185">Reference proteome</keyword>
<gene>
    <name evidence="1" type="ORF">PXEA_LOCUS31166</name>
</gene>